<reference evidence="1 2" key="1">
    <citation type="submission" date="2015-01" db="EMBL/GenBank/DDBJ databases">
        <title>Genome Sequencing of Rickettsiales.</title>
        <authorList>
            <person name="Daugherty S.C."/>
            <person name="Su Q."/>
            <person name="Abolude K."/>
            <person name="Beier-Sexton M."/>
            <person name="Carlyon J.A."/>
            <person name="Carter R."/>
            <person name="Day N.P."/>
            <person name="Dumler S.J."/>
            <person name="Dyachenko V."/>
            <person name="Godinez A."/>
            <person name="Kurtti T.J."/>
            <person name="Lichay M."/>
            <person name="Mullins K.E."/>
            <person name="Ott S."/>
            <person name="Pappas-Brown V."/>
            <person name="Paris D.H."/>
            <person name="Patel P."/>
            <person name="Richards A.L."/>
            <person name="Sadzewicz L."/>
            <person name="Sears K."/>
            <person name="Seidman D."/>
            <person name="Sengamalay N."/>
            <person name="Stenos J."/>
            <person name="Tallon L.J."/>
            <person name="Vincent G."/>
            <person name="Fraser C.M."/>
            <person name="Munderloh U."/>
            <person name="Dunning-Hotopp J.C."/>
        </authorList>
    </citation>
    <scope>NUCLEOTIDE SEQUENCE [LARGE SCALE GENOMIC DNA]</scope>
    <source>
        <strain evidence="1 2">Ect</strain>
    </source>
</reference>
<gene>
    <name evidence="1" type="ORF">RMAECT_0711</name>
</gene>
<name>A0A0F3PFM5_RICRH</name>
<proteinExistence type="predicted"/>
<dbReference type="RefSeq" id="WP_155815101.1">
    <property type="nucleotide sequence ID" value="NZ_LAOC01000001.1"/>
</dbReference>
<accession>A0A0F3PFM5</accession>
<dbReference type="Proteomes" id="UP000033591">
    <property type="component" value="Unassembled WGS sequence"/>
</dbReference>
<dbReference type="EMBL" id="LAOC01000001">
    <property type="protein sequence ID" value="KJV78747.1"/>
    <property type="molecule type" value="Genomic_DNA"/>
</dbReference>
<dbReference type="PATRIC" id="fig|1359199.3.peg.699"/>
<sequence>MRASTLEKALTYFFSQLLAIIMIISAELQENPLITINNVRKINKFSKTPII</sequence>
<dbReference type="AlphaFoldDB" id="A0A0F3PFM5"/>
<evidence type="ECO:0000313" key="1">
    <source>
        <dbReference type="EMBL" id="KJV78747.1"/>
    </source>
</evidence>
<organism evidence="1 2">
    <name type="scientific">Rickettsia rhipicephali str. Ect</name>
    <dbReference type="NCBI Taxonomy" id="1359199"/>
    <lineage>
        <taxon>Bacteria</taxon>
        <taxon>Pseudomonadati</taxon>
        <taxon>Pseudomonadota</taxon>
        <taxon>Alphaproteobacteria</taxon>
        <taxon>Rickettsiales</taxon>
        <taxon>Rickettsiaceae</taxon>
        <taxon>Rickettsieae</taxon>
        <taxon>Rickettsia</taxon>
        <taxon>spotted fever group</taxon>
    </lineage>
</organism>
<protein>
    <submittedName>
        <fullName evidence="1">Response regulator</fullName>
    </submittedName>
</protein>
<comment type="caution">
    <text evidence="1">The sequence shown here is derived from an EMBL/GenBank/DDBJ whole genome shotgun (WGS) entry which is preliminary data.</text>
</comment>
<evidence type="ECO:0000313" key="2">
    <source>
        <dbReference type="Proteomes" id="UP000033591"/>
    </source>
</evidence>